<feature type="chain" id="PRO_5021010409" description="Mid2 domain-containing protein" evidence="3">
    <location>
        <begin position="23"/>
        <end position="256"/>
    </location>
</feature>
<keyword evidence="3" id="KW-0732">Signal</keyword>
<protein>
    <recommendedName>
        <fullName evidence="6">Mid2 domain-containing protein</fullName>
    </recommendedName>
</protein>
<evidence type="ECO:0000256" key="3">
    <source>
        <dbReference type="SAM" id="SignalP"/>
    </source>
</evidence>
<feature type="compositionally biased region" description="Low complexity" evidence="1">
    <location>
        <begin position="103"/>
        <end position="133"/>
    </location>
</feature>
<dbReference type="AlphaFoldDB" id="A0A4S2MXA2"/>
<proteinExistence type="predicted"/>
<dbReference type="InParanoid" id="A0A4S2MXA2"/>
<name>A0A4S2MXA2_9PEZI</name>
<keyword evidence="5" id="KW-1185">Reference proteome</keyword>
<evidence type="ECO:0000313" key="4">
    <source>
        <dbReference type="EMBL" id="TGZ81308.1"/>
    </source>
</evidence>
<feature type="signal peptide" evidence="3">
    <location>
        <begin position="1"/>
        <end position="22"/>
    </location>
</feature>
<accession>A0A4S2MXA2</accession>
<organism evidence="4 5">
    <name type="scientific">Ascodesmis nigricans</name>
    <dbReference type="NCBI Taxonomy" id="341454"/>
    <lineage>
        <taxon>Eukaryota</taxon>
        <taxon>Fungi</taxon>
        <taxon>Dikarya</taxon>
        <taxon>Ascomycota</taxon>
        <taxon>Pezizomycotina</taxon>
        <taxon>Pezizomycetes</taxon>
        <taxon>Pezizales</taxon>
        <taxon>Ascodesmidaceae</taxon>
        <taxon>Ascodesmis</taxon>
    </lineage>
</organism>
<reference evidence="4 5" key="1">
    <citation type="submission" date="2019-04" db="EMBL/GenBank/DDBJ databases">
        <title>Comparative genomics and transcriptomics to analyze fruiting body development in filamentous ascomycetes.</title>
        <authorList>
            <consortium name="DOE Joint Genome Institute"/>
            <person name="Lutkenhaus R."/>
            <person name="Traeger S."/>
            <person name="Breuer J."/>
            <person name="Kuo A."/>
            <person name="Lipzen A."/>
            <person name="Pangilinan J."/>
            <person name="Dilworth D."/>
            <person name="Sandor L."/>
            <person name="Poggeler S."/>
            <person name="Barry K."/>
            <person name="Grigoriev I.V."/>
            <person name="Nowrousian M."/>
        </authorList>
    </citation>
    <scope>NUCLEOTIDE SEQUENCE [LARGE SCALE GENOMIC DNA]</scope>
    <source>
        <strain evidence="4 5">CBS 389.68</strain>
    </source>
</reference>
<dbReference type="Proteomes" id="UP000298138">
    <property type="component" value="Unassembled WGS sequence"/>
</dbReference>
<keyword evidence="2" id="KW-0472">Membrane</keyword>
<feature type="region of interest" description="Disordered" evidence="1">
    <location>
        <begin position="86"/>
        <end position="139"/>
    </location>
</feature>
<evidence type="ECO:0000313" key="5">
    <source>
        <dbReference type="Proteomes" id="UP000298138"/>
    </source>
</evidence>
<dbReference type="EMBL" id="ML220120">
    <property type="protein sequence ID" value="TGZ81308.1"/>
    <property type="molecule type" value="Genomic_DNA"/>
</dbReference>
<evidence type="ECO:0008006" key="6">
    <source>
        <dbReference type="Google" id="ProtNLM"/>
    </source>
</evidence>
<evidence type="ECO:0000256" key="1">
    <source>
        <dbReference type="SAM" id="MobiDB-lite"/>
    </source>
</evidence>
<keyword evidence="2" id="KW-0812">Transmembrane</keyword>
<keyword evidence="2" id="KW-1133">Transmembrane helix</keyword>
<evidence type="ECO:0000256" key="2">
    <source>
        <dbReference type="SAM" id="Phobius"/>
    </source>
</evidence>
<sequence>MMMGPVMMSFMMVIMMMGGVSPHPISPIPSPGVRGLDLHGGSSAMTATILKLPIMGLLKADLEEEGEDRQQIQHSPAGMLIPRSIADQDMEPPPAPTIPNAISSTTPPTLSSSPSSTSPQSTASPTSTTQLSTEEVTLTPSLTSHKKNAAIGLAVGAIIVIIVLTFAVRKWRADVLDRETRRKETEPVGRVASNVGAAPSYSNIHYDVGNGQAPMGVIIVVREGAGRPNVGEIRGGNRTGRVDDGLPSYEEANRGR</sequence>
<feature type="region of interest" description="Disordered" evidence="1">
    <location>
        <begin position="230"/>
        <end position="256"/>
    </location>
</feature>
<gene>
    <name evidence="4" type="ORF">EX30DRAFT_340926</name>
</gene>
<feature type="transmembrane region" description="Helical" evidence="2">
    <location>
        <begin position="149"/>
        <end position="168"/>
    </location>
</feature>